<evidence type="ECO:0000256" key="5">
    <source>
        <dbReference type="ARBA" id="ARBA00022833"/>
    </source>
</evidence>
<dbReference type="Pfam" id="PF01546">
    <property type="entry name" value="Peptidase_M20"/>
    <property type="match status" value="1"/>
</dbReference>
<gene>
    <name evidence="7" type="ORF">DES35_10265</name>
</gene>
<dbReference type="Gene3D" id="3.40.630.10">
    <property type="entry name" value="Zn peptidases"/>
    <property type="match status" value="1"/>
</dbReference>
<keyword evidence="8" id="KW-1185">Reference proteome</keyword>
<dbReference type="InterPro" id="IPR011650">
    <property type="entry name" value="Peptidase_M20_dimer"/>
</dbReference>
<name>A0A369A5I8_9FLAO</name>
<feature type="domain" description="Peptidase M20 dimerisation" evidence="6">
    <location>
        <begin position="240"/>
        <end position="383"/>
    </location>
</feature>
<evidence type="ECO:0000256" key="1">
    <source>
        <dbReference type="ARBA" id="ARBA00006247"/>
    </source>
</evidence>
<dbReference type="Pfam" id="PF07687">
    <property type="entry name" value="M20_dimer"/>
    <property type="match status" value="1"/>
</dbReference>
<dbReference type="GO" id="GO:0046872">
    <property type="term" value="F:metal ion binding"/>
    <property type="evidence" value="ECO:0007669"/>
    <property type="project" value="UniProtKB-KW"/>
</dbReference>
<evidence type="ECO:0000313" key="7">
    <source>
        <dbReference type="EMBL" id="RCX03616.1"/>
    </source>
</evidence>
<dbReference type="GO" id="GO:0006508">
    <property type="term" value="P:proteolysis"/>
    <property type="evidence" value="ECO:0007669"/>
    <property type="project" value="UniProtKB-KW"/>
</dbReference>
<keyword evidence="3" id="KW-0479">Metal-binding</keyword>
<keyword evidence="4" id="KW-0378">Hydrolase</keyword>
<keyword evidence="5" id="KW-0862">Zinc</keyword>
<evidence type="ECO:0000256" key="2">
    <source>
        <dbReference type="ARBA" id="ARBA00022670"/>
    </source>
</evidence>
<dbReference type="InterPro" id="IPR047177">
    <property type="entry name" value="Pept_M20A"/>
</dbReference>
<protein>
    <submittedName>
        <fullName evidence="7">Carboxypeptidase PM20D1</fullName>
    </submittedName>
</protein>
<dbReference type="AlphaFoldDB" id="A0A369A5I8"/>
<comment type="caution">
    <text evidence="7">The sequence shown here is derived from an EMBL/GenBank/DDBJ whole genome shotgun (WGS) entry which is preliminary data.</text>
</comment>
<evidence type="ECO:0000259" key="6">
    <source>
        <dbReference type="Pfam" id="PF07687"/>
    </source>
</evidence>
<dbReference type="InterPro" id="IPR036264">
    <property type="entry name" value="Bact_exopeptidase_dim_dom"/>
</dbReference>
<dbReference type="PANTHER" id="PTHR45962">
    <property type="entry name" value="N-FATTY-ACYL-AMINO ACID SYNTHASE/HYDROLASE PM20D1"/>
    <property type="match status" value="1"/>
</dbReference>
<keyword evidence="7" id="KW-0121">Carboxypeptidase</keyword>
<dbReference type="GO" id="GO:0004180">
    <property type="term" value="F:carboxypeptidase activity"/>
    <property type="evidence" value="ECO:0007669"/>
    <property type="project" value="UniProtKB-KW"/>
</dbReference>
<dbReference type="SUPFAM" id="SSF55031">
    <property type="entry name" value="Bacterial exopeptidase dimerisation domain"/>
    <property type="match status" value="1"/>
</dbReference>
<organism evidence="7 8">
    <name type="scientific">Schleiferia thermophila</name>
    <dbReference type="NCBI Taxonomy" id="884107"/>
    <lineage>
        <taxon>Bacteria</taxon>
        <taxon>Pseudomonadati</taxon>
        <taxon>Bacteroidota</taxon>
        <taxon>Flavobacteriia</taxon>
        <taxon>Flavobacteriales</taxon>
        <taxon>Schleiferiaceae</taxon>
        <taxon>Schleiferia</taxon>
    </lineage>
</organism>
<dbReference type="SUPFAM" id="SSF53187">
    <property type="entry name" value="Zn-dependent exopeptidases"/>
    <property type="match status" value="1"/>
</dbReference>
<dbReference type="PANTHER" id="PTHR45962:SF1">
    <property type="entry name" value="N-FATTY-ACYL-AMINO ACID SYNTHASE_HYDROLASE PM20D1"/>
    <property type="match status" value="1"/>
</dbReference>
<evidence type="ECO:0000313" key="8">
    <source>
        <dbReference type="Proteomes" id="UP000253517"/>
    </source>
</evidence>
<evidence type="ECO:0000256" key="3">
    <source>
        <dbReference type="ARBA" id="ARBA00022723"/>
    </source>
</evidence>
<comment type="similarity">
    <text evidence="1">Belongs to the peptidase M20A family.</text>
</comment>
<reference evidence="7 8" key="1">
    <citation type="submission" date="2018-07" db="EMBL/GenBank/DDBJ databases">
        <title>Genomic Encyclopedia of Type Strains, Phase IV (KMG-IV): sequencing the most valuable type-strain genomes for metagenomic binning, comparative biology and taxonomic classification.</title>
        <authorList>
            <person name="Goeker M."/>
        </authorList>
    </citation>
    <scope>NUCLEOTIDE SEQUENCE [LARGE SCALE GENOMIC DNA]</scope>
    <source>
        <strain evidence="7 8">DSM 21410</strain>
    </source>
</reference>
<dbReference type="Gene3D" id="1.10.150.900">
    <property type="match status" value="1"/>
</dbReference>
<dbReference type="Proteomes" id="UP000253517">
    <property type="component" value="Unassembled WGS sequence"/>
</dbReference>
<accession>A0A369A5I8</accession>
<dbReference type="EMBL" id="QPJS01000002">
    <property type="protein sequence ID" value="RCX03616.1"/>
    <property type="molecule type" value="Genomic_DNA"/>
</dbReference>
<proteinExistence type="inferred from homology"/>
<keyword evidence="2" id="KW-0645">Protease</keyword>
<dbReference type="RefSeq" id="WP_051889424.1">
    <property type="nucleotide sequence ID" value="NZ_BHZF01000002.1"/>
</dbReference>
<dbReference type="Gene3D" id="3.30.70.360">
    <property type="match status" value="1"/>
</dbReference>
<evidence type="ECO:0000256" key="4">
    <source>
        <dbReference type="ARBA" id="ARBA00022801"/>
    </source>
</evidence>
<dbReference type="InterPro" id="IPR002933">
    <property type="entry name" value="Peptidase_M20"/>
</dbReference>
<sequence length="505" mass="55880">MIKKAVKILLAAIAGSAALVLWKTFTFTSPLADVKPSEEPINWKIDESNAVRKLSQALTYPTISHKREMMDLEAYDGFLQFLFHSFPNVFSKLQIDTVNDYTLLITWRGRDTTLAPAMLMGHYDVVPVESATLDQWEEAPFSGRISDGYIYGRGAIDNKTPCIAILEAVENLLSYGIEPKRTLLISIGHDEEIGGNDGAVKVVEKLSQKRIEPAIILDEGGTMGLGLVPGLMAPTALIGTAEKGYLSLELLVKGSGGHSSMPGPDNTLSILSRAMHRLNENPFPFELSKPVEGFLECAGPYMDFPARMAFANKWLFKKLIFNSFSKTPQGAAMMRTTQVPTVVAAGVKDNVIPNVAKAVYNFRLLPGHTDSSVIKRVIKIINDPRVTVRMHPDAPYTPGSPSSPHSDHIFRQLVSVIKTTFPEAVVSPYLVLGATDSRHFYQVCTHVYRFNPILLKPDDLSRIHGINERVSISDFLRAIDFYAQWIQDLCVRDVLSASIQKSSKM</sequence>
<dbReference type="FunFam" id="3.40.630.10:FF:000027">
    <property type="entry name" value="N-fatty-acyl-amino acid synthase/hydrolase PM20D1"/>
    <property type="match status" value="1"/>
</dbReference>